<evidence type="ECO:0000256" key="1">
    <source>
        <dbReference type="ARBA" id="ARBA00022737"/>
    </source>
</evidence>
<evidence type="ECO:0000313" key="4">
    <source>
        <dbReference type="EMBL" id="PGH02527.1"/>
    </source>
</evidence>
<feature type="repeat" description="ANK" evidence="3">
    <location>
        <begin position="197"/>
        <end position="229"/>
    </location>
</feature>
<dbReference type="Pfam" id="PF12796">
    <property type="entry name" value="Ank_2"/>
    <property type="match status" value="2"/>
</dbReference>
<dbReference type="SUPFAM" id="SSF48403">
    <property type="entry name" value="Ankyrin repeat"/>
    <property type="match status" value="1"/>
</dbReference>
<dbReference type="InterPro" id="IPR002110">
    <property type="entry name" value="Ankyrin_rpt"/>
</dbReference>
<dbReference type="PROSITE" id="PS50297">
    <property type="entry name" value="ANK_REP_REGION"/>
    <property type="match status" value="5"/>
</dbReference>
<dbReference type="SMART" id="SM00248">
    <property type="entry name" value="ANK"/>
    <property type="match status" value="8"/>
</dbReference>
<dbReference type="PROSITE" id="PS50088">
    <property type="entry name" value="ANK_REPEAT"/>
    <property type="match status" value="5"/>
</dbReference>
<dbReference type="PRINTS" id="PR01415">
    <property type="entry name" value="ANKYRIN"/>
</dbReference>
<protein>
    <submittedName>
        <fullName evidence="4">Uncharacterized protein</fullName>
    </submittedName>
</protein>
<organism evidence="4 5">
    <name type="scientific">Polytolypa hystricis (strain UAMH7299)</name>
    <dbReference type="NCBI Taxonomy" id="1447883"/>
    <lineage>
        <taxon>Eukaryota</taxon>
        <taxon>Fungi</taxon>
        <taxon>Dikarya</taxon>
        <taxon>Ascomycota</taxon>
        <taxon>Pezizomycotina</taxon>
        <taxon>Eurotiomycetes</taxon>
        <taxon>Eurotiomycetidae</taxon>
        <taxon>Onygenales</taxon>
        <taxon>Onygenales incertae sedis</taxon>
        <taxon>Polytolypa</taxon>
    </lineage>
</organism>
<dbReference type="STRING" id="1447883.A0A2B7X141"/>
<reference evidence="4 5" key="1">
    <citation type="submission" date="2017-10" db="EMBL/GenBank/DDBJ databases">
        <title>Comparative genomics in systemic dimorphic fungi from Ajellomycetaceae.</title>
        <authorList>
            <person name="Munoz J.F."/>
            <person name="Mcewen J.G."/>
            <person name="Clay O.K."/>
            <person name="Cuomo C.A."/>
        </authorList>
    </citation>
    <scope>NUCLEOTIDE SEQUENCE [LARGE SCALE GENOMIC DNA]</scope>
    <source>
        <strain evidence="4 5">UAMH7299</strain>
    </source>
</reference>
<name>A0A2B7X141_POLH7</name>
<comment type="caution">
    <text evidence="4">The sequence shown here is derived from an EMBL/GenBank/DDBJ whole genome shotgun (WGS) entry which is preliminary data.</text>
</comment>
<feature type="repeat" description="ANK" evidence="3">
    <location>
        <begin position="301"/>
        <end position="334"/>
    </location>
</feature>
<dbReference type="Gene3D" id="1.25.40.20">
    <property type="entry name" value="Ankyrin repeat-containing domain"/>
    <property type="match status" value="3"/>
</dbReference>
<accession>A0A2B7X141</accession>
<keyword evidence="5" id="KW-1185">Reference proteome</keyword>
<dbReference type="OrthoDB" id="341259at2759"/>
<dbReference type="PANTHER" id="PTHR24173">
    <property type="entry name" value="ANKYRIN REPEAT CONTAINING"/>
    <property type="match status" value="1"/>
</dbReference>
<dbReference type="AlphaFoldDB" id="A0A2B7X141"/>
<dbReference type="InterPro" id="IPR036770">
    <property type="entry name" value="Ankyrin_rpt-contain_sf"/>
</dbReference>
<dbReference type="EMBL" id="PDNA01000222">
    <property type="protein sequence ID" value="PGH02527.1"/>
    <property type="molecule type" value="Genomic_DNA"/>
</dbReference>
<feature type="repeat" description="ANK" evidence="3">
    <location>
        <begin position="367"/>
        <end position="399"/>
    </location>
</feature>
<keyword evidence="2 3" id="KW-0040">ANK repeat</keyword>
<feature type="repeat" description="ANK" evidence="3">
    <location>
        <begin position="264"/>
        <end position="300"/>
    </location>
</feature>
<evidence type="ECO:0000313" key="5">
    <source>
        <dbReference type="Proteomes" id="UP000224634"/>
    </source>
</evidence>
<proteinExistence type="predicted"/>
<dbReference type="PANTHER" id="PTHR24173:SF61">
    <property type="entry name" value="ANKYRIN 2"/>
    <property type="match status" value="1"/>
</dbReference>
<keyword evidence="1" id="KW-0677">Repeat</keyword>
<feature type="repeat" description="ANK" evidence="3">
    <location>
        <begin position="231"/>
        <end position="263"/>
    </location>
</feature>
<evidence type="ECO:0000256" key="3">
    <source>
        <dbReference type="PROSITE-ProRule" id="PRU00023"/>
    </source>
</evidence>
<sequence>MSLIILPSELVLMITDLLGEERDLNAFAQISRYLYQVTNPLLYQHNVRHSEASALPWAIQHAEVSTTRQLLDCGADVNMIKTVMEKRRSGDVEKQVWGPPFYEAVSSRRQSTMLGRILWVRNVLNDHTENRVLPARTPEDHDALLRLLIDRGADINVKNRYNTECGAVIRKAVLQGDSSMIRLLIEHGAHLEALKAHRPNVLHEAAKYNNLDIIQLLIDEGFDVNGRMAGDDRTPLHAAASAGAGRTIVFLLEVGADITARSKDGSTPLHAAMDRHDAPKSMRIARILLENGASINAKNNYGETPLMVSLSVTCPGRLVQFLLEWGADIHARDNQGGTMLHSTARDMPRLIPLLLCNGLSIDVKDDLGRTPLRAAAARPDLDVVEVLVLYGADIYATDNDGQTPLRRVLASPSLRRSEVAFLLKNIAVMRARAPPQKKIS</sequence>
<gene>
    <name evidence="4" type="ORF">AJ80_08838</name>
</gene>
<evidence type="ECO:0000256" key="2">
    <source>
        <dbReference type="ARBA" id="ARBA00023043"/>
    </source>
</evidence>
<dbReference type="Proteomes" id="UP000224634">
    <property type="component" value="Unassembled WGS sequence"/>
</dbReference>
<dbReference type="Pfam" id="PF00023">
    <property type="entry name" value="Ank"/>
    <property type="match status" value="1"/>
</dbReference>